<evidence type="ECO:0000256" key="3">
    <source>
        <dbReference type="ARBA" id="ARBA00023163"/>
    </source>
</evidence>
<keyword evidence="3" id="KW-0804">Transcription</keyword>
<dbReference type="EMBL" id="PZFK01000010">
    <property type="protein sequence ID" value="PTI29854.1"/>
    <property type="molecule type" value="Genomic_DNA"/>
</dbReference>
<dbReference type="Pfam" id="PF01037">
    <property type="entry name" value="AsnC_trans_reg"/>
    <property type="match status" value="1"/>
</dbReference>
<dbReference type="SUPFAM" id="SSF46785">
    <property type="entry name" value="Winged helix' DNA-binding domain"/>
    <property type="match status" value="1"/>
</dbReference>
<accession>A0A2T4PTZ6</accession>
<dbReference type="InterPro" id="IPR036390">
    <property type="entry name" value="WH_DNA-bd_sf"/>
</dbReference>
<dbReference type="RefSeq" id="WP_107556963.1">
    <property type="nucleotide sequence ID" value="NZ_PZFG01000056.1"/>
</dbReference>
<evidence type="ECO:0000256" key="1">
    <source>
        <dbReference type="ARBA" id="ARBA00023015"/>
    </source>
</evidence>
<dbReference type="Pfam" id="PF13412">
    <property type="entry name" value="HTH_24"/>
    <property type="match status" value="1"/>
</dbReference>
<dbReference type="Gene3D" id="3.30.70.920">
    <property type="match status" value="1"/>
</dbReference>
<name>A0A2T4PTZ6_9STAP</name>
<dbReference type="GO" id="GO:0043565">
    <property type="term" value="F:sequence-specific DNA binding"/>
    <property type="evidence" value="ECO:0007669"/>
    <property type="project" value="InterPro"/>
</dbReference>
<dbReference type="SMART" id="SM00344">
    <property type="entry name" value="HTH_ASNC"/>
    <property type="match status" value="1"/>
</dbReference>
<dbReference type="PANTHER" id="PTHR30154">
    <property type="entry name" value="LEUCINE-RESPONSIVE REGULATORY PROTEIN"/>
    <property type="match status" value="1"/>
</dbReference>
<dbReference type="InterPro" id="IPR019887">
    <property type="entry name" value="Tscrpt_reg_AsnC/Lrp_C"/>
</dbReference>
<dbReference type="GO" id="GO:0005829">
    <property type="term" value="C:cytosol"/>
    <property type="evidence" value="ECO:0007669"/>
    <property type="project" value="TreeGrafter"/>
</dbReference>
<keyword evidence="2" id="KW-0238">DNA-binding</keyword>
<dbReference type="InterPro" id="IPR000485">
    <property type="entry name" value="AsnC-type_HTH_dom"/>
</dbReference>
<sequence length="138" mass="16306">MGDFINEKILEILKENSRITINELSKKINLSAPATRERVNKLEDQDIIDGYTIDINYKKLGYDIEVIVEIIIKNNLYDDFKKYINTLDNVDFCYRVSGDACYIFKVRFEDMEKVELFIDDIQPYGHTKTNFIFSKIKE</sequence>
<organism evidence="5 6">
    <name type="scientific">Mammaliicoccus vitulinus</name>
    <dbReference type="NCBI Taxonomy" id="71237"/>
    <lineage>
        <taxon>Bacteria</taxon>
        <taxon>Bacillati</taxon>
        <taxon>Bacillota</taxon>
        <taxon>Bacilli</taxon>
        <taxon>Bacillales</taxon>
        <taxon>Staphylococcaceae</taxon>
        <taxon>Mammaliicoccus</taxon>
    </lineage>
</organism>
<keyword evidence="1" id="KW-0805">Transcription regulation</keyword>
<dbReference type="PANTHER" id="PTHR30154:SF53">
    <property type="entry name" value="HTH-TYPE TRANSCRIPTIONAL REGULATOR LRPC"/>
    <property type="match status" value="1"/>
</dbReference>
<dbReference type="GO" id="GO:0043200">
    <property type="term" value="P:response to amino acid"/>
    <property type="evidence" value="ECO:0007669"/>
    <property type="project" value="TreeGrafter"/>
</dbReference>
<dbReference type="InterPro" id="IPR036388">
    <property type="entry name" value="WH-like_DNA-bd_sf"/>
</dbReference>
<dbReference type="OrthoDB" id="34294at2"/>
<dbReference type="InterPro" id="IPR011991">
    <property type="entry name" value="ArsR-like_HTH"/>
</dbReference>
<feature type="domain" description="HTH asnC-type" evidence="4">
    <location>
        <begin position="7"/>
        <end position="63"/>
    </location>
</feature>
<evidence type="ECO:0000313" key="5">
    <source>
        <dbReference type="EMBL" id="PTI29854.1"/>
    </source>
</evidence>
<evidence type="ECO:0000313" key="6">
    <source>
        <dbReference type="Proteomes" id="UP000241209"/>
    </source>
</evidence>
<dbReference type="CDD" id="cd00090">
    <property type="entry name" value="HTH_ARSR"/>
    <property type="match status" value="1"/>
</dbReference>
<reference evidence="5 6" key="1">
    <citation type="journal article" date="2016" name="Front. Microbiol.">
        <title>Comprehensive Phylogenetic Analysis of Bovine Non-aureus Staphylococci Species Based on Whole-Genome Sequencing.</title>
        <authorList>
            <person name="Naushad S."/>
            <person name="Barkema H.W."/>
            <person name="Luby C."/>
            <person name="Condas L.A."/>
            <person name="Nobrega D.B."/>
            <person name="Carson D.A."/>
            <person name="De Buck J."/>
        </authorList>
    </citation>
    <scope>NUCLEOTIDE SEQUENCE [LARGE SCALE GENOMIC DNA]</scope>
    <source>
        <strain evidence="5 6">SNUC 2204</strain>
    </source>
</reference>
<gene>
    <name evidence="5" type="ORF">BU072_06420</name>
</gene>
<protein>
    <submittedName>
        <fullName evidence="5">Lrp/AsnC family transcriptional regulator</fullName>
    </submittedName>
</protein>
<dbReference type="STRING" id="1167632.GCA_000286335_00402"/>
<dbReference type="PROSITE" id="PS50956">
    <property type="entry name" value="HTH_ASNC_2"/>
    <property type="match status" value="1"/>
</dbReference>
<dbReference type="Proteomes" id="UP000241209">
    <property type="component" value="Unassembled WGS sequence"/>
</dbReference>
<evidence type="ECO:0000259" key="4">
    <source>
        <dbReference type="PROSITE" id="PS50956"/>
    </source>
</evidence>
<evidence type="ECO:0000256" key="2">
    <source>
        <dbReference type="ARBA" id="ARBA00023125"/>
    </source>
</evidence>
<dbReference type="PRINTS" id="PR00033">
    <property type="entry name" value="HTHASNC"/>
</dbReference>
<dbReference type="InterPro" id="IPR019888">
    <property type="entry name" value="Tscrpt_reg_AsnC-like"/>
</dbReference>
<dbReference type="InterPro" id="IPR011008">
    <property type="entry name" value="Dimeric_a/b-barrel"/>
</dbReference>
<comment type="caution">
    <text evidence="5">The sequence shown here is derived from an EMBL/GenBank/DDBJ whole genome shotgun (WGS) entry which is preliminary data.</text>
</comment>
<proteinExistence type="predicted"/>
<dbReference type="Gene3D" id="1.10.10.10">
    <property type="entry name" value="Winged helix-like DNA-binding domain superfamily/Winged helix DNA-binding domain"/>
    <property type="match status" value="1"/>
</dbReference>
<dbReference type="AlphaFoldDB" id="A0A2T4PTZ6"/>
<dbReference type="SUPFAM" id="SSF54909">
    <property type="entry name" value="Dimeric alpha+beta barrel"/>
    <property type="match status" value="1"/>
</dbReference>